<keyword evidence="2" id="KW-1185">Reference proteome</keyword>
<protein>
    <submittedName>
        <fullName evidence="1">Uncharacterized protein</fullName>
    </submittedName>
</protein>
<reference evidence="1" key="1">
    <citation type="submission" date="2019-11" db="EMBL/GenBank/DDBJ databases">
        <title>Nori genome reveals adaptations in red seaweeds to the harsh intertidal environment.</title>
        <authorList>
            <person name="Wang D."/>
            <person name="Mao Y."/>
        </authorList>
    </citation>
    <scope>NUCLEOTIDE SEQUENCE</scope>
    <source>
        <tissue evidence="1">Gametophyte</tissue>
    </source>
</reference>
<name>A0ACC3C7Z0_PYRYE</name>
<dbReference type="EMBL" id="CM020619">
    <property type="protein sequence ID" value="KAK1866249.1"/>
    <property type="molecule type" value="Genomic_DNA"/>
</dbReference>
<proteinExistence type="predicted"/>
<dbReference type="Proteomes" id="UP000798662">
    <property type="component" value="Chromosome 2"/>
</dbReference>
<comment type="caution">
    <text evidence="1">The sequence shown here is derived from an EMBL/GenBank/DDBJ whole genome shotgun (WGS) entry which is preliminary data.</text>
</comment>
<sequence>MAATGGGAPSSPSPPPGSPRPAPTDAGGGGGGSSGGGGGGVGSAEGGVDATARRVLLAQTAAANFSEDPEGVGAAVDAAAATAAAEAAAAPRGAAAATNGAAPAAAAGSPAPPRAFTPDPVLVGDVAVEAVLQELTVPIDGGEVHLRLEALGGRRRRMSGGIFIEAPLSRVWAVLTQYGRMAEFLPNIVASAVKEGARGEVLLDQTGVISRRLQLKSRMVLRVTEVPTSTITFSRVSGRDFTAFEGIYMFREVPSSPGGPDGQGGERVGGCQLDYSLDAVPMAFFPVALVERKIVKEMPKILAAIRREALDNAILQLDCST</sequence>
<accession>A0ACC3C7Z0</accession>
<organism evidence="1 2">
    <name type="scientific">Pyropia yezoensis</name>
    <name type="common">Susabi-nori</name>
    <name type="synonym">Porphyra yezoensis</name>
    <dbReference type="NCBI Taxonomy" id="2788"/>
    <lineage>
        <taxon>Eukaryota</taxon>
        <taxon>Rhodophyta</taxon>
        <taxon>Bangiophyceae</taxon>
        <taxon>Bangiales</taxon>
        <taxon>Bangiaceae</taxon>
        <taxon>Pyropia</taxon>
    </lineage>
</organism>
<gene>
    <name evidence="1" type="ORF">I4F81_008769</name>
</gene>
<evidence type="ECO:0000313" key="2">
    <source>
        <dbReference type="Proteomes" id="UP000798662"/>
    </source>
</evidence>
<evidence type="ECO:0000313" key="1">
    <source>
        <dbReference type="EMBL" id="KAK1866249.1"/>
    </source>
</evidence>